<reference evidence="2" key="1">
    <citation type="journal article" date="2023" name="G3 (Bethesda)">
        <title>A reference genome for the long-term kleptoplast-retaining sea slug Elysia crispata morphotype clarki.</title>
        <authorList>
            <person name="Eastman K.E."/>
            <person name="Pendleton A.L."/>
            <person name="Shaikh M.A."/>
            <person name="Suttiyut T."/>
            <person name="Ogas R."/>
            <person name="Tomko P."/>
            <person name="Gavelis G."/>
            <person name="Widhalm J.R."/>
            <person name="Wisecaver J.H."/>
        </authorList>
    </citation>
    <scope>NUCLEOTIDE SEQUENCE</scope>
    <source>
        <strain evidence="2">ECLA1</strain>
    </source>
</reference>
<accession>A0AAE1AH31</accession>
<evidence type="ECO:0000313" key="3">
    <source>
        <dbReference type="Proteomes" id="UP001283361"/>
    </source>
</evidence>
<dbReference type="AlphaFoldDB" id="A0AAE1AH31"/>
<keyword evidence="3" id="KW-1185">Reference proteome</keyword>
<dbReference type="EMBL" id="JAWDGP010001863">
    <property type="protein sequence ID" value="KAK3787522.1"/>
    <property type="molecule type" value="Genomic_DNA"/>
</dbReference>
<gene>
    <name evidence="2" type="ORF">RRG08_014139</name>
</gene>
<sequence>MEGTFQPGFTSRLPRHSADFSELSKPELKRKRKLDTSSEAWAGETRAVVEDYGSWNDGWKNASVEDKEGRSERVDIVASRMNGLETV</sequence>
<organism evidence="2 3">
    <name type="scientific">Elysia crispata</name>
    <name type="common">lettuce slug</name>
    <dbReference type="NCBI Taxonomy" id="231223"/>
    <lineage>
        <taxon>Eukaryota</taxon>
        <taxon>Metazoa</taxon>
        <taxon>Spiralia</taxon>
        <taxon>Lophotrochozoa</taxon>
        <taxon>Mollusca</taxon>
        <taxon>Gastropoda</taxon>
        <taxon>Heterobranchia</taxon>
        <taxon>Euthyneura</taxon>
        <taxon>Panpulmonata</taxon>
        <taxon>Sacoglossa</taxon>
        <taxon>Placobranchoidea</taxon>
        <taxon>Plakobranchidae</taxon>
        <taxon>Elysia</taxon>
    </lineage>
</organism>
<evidence type="ECO:0000256" key="1">
    <source>
        <dbReference type="SAM" id="MobiDB-lite"/>
    </source>
</evidence>
<proteinExistence type="predicted"/>
<feature type="region of interest" description="Disordered" evidence="1">
    <location>
        <begin position="1"/>
        <end position="24"/>
    </location>
</feature>
<name>A0AAE1AH31_9GAST</name>
<protein>
    <submittedName>
        <fullName evidence="2">Uncharacterized protein</fullName>
    </submittedName>
</protein>
<dbReference type="Proteomes" id="UP001283361">
    <property type="component" value="Unassembled WGS sequence"/>
</dbReference>
<comment type="caution">
    <text evidence="2">The sequence shown here is derived from an EMBL/GenBank/DDBJ whole genome shotgun (WGS) entry which is preliminary data.</text>
</comment>
<evidence type="ECO:0000313" key="2">
    <source>
        <dbReference type="EMBL" id="KAK3787522.1"/>
    </source>
</evidence>